<keyword evidence="3 7" id="KW-0808">Transferase</keyword>
<dbReference type="PANTHER" id="PTHR30201">
    <property type="entry name" value="TRIPHOSPHORIBOSYL-DEPHOSPHO-COA SYNTHASE"/>
    <property type="match status" value="1"/>
</dbReference>
<evidence type="ECO:0000313" key="8">
    <source>
        <dbReference type="Proteomes" id="UP001595891"/>
    </source>
</evidence>
<dbReference type="HAMAP" id="MF_01883">
    <property type="entry name" value="MdcB"/>
    <property type="match status" value="1"/>
</dbReference>
<gene>
    <name evidence="7" type="ORF">ACFO8L_15960</name>
</gene>
<dbReference type="Pfam" id="PF01874">
    <property type="entry name" value="CitG"/>
    <property type="match status" value="1"/>
</dbReference>
<dbReference type="NCBIfam" id="TIGR03132">
    <property type="entry name" value="malonate_mdcB"/>
    <property type="match status" value="1"/>
</dbReference>
<name>A0ABV9EF65_9ACTN</name>
<dbReference type="GO" id="GO:0046917">
    <property type="term" value="F:triphosphoribosyl-dephospho-CoA synthase activity"/>
    <property type="evidence" value="ECO:0007669"/>
    <property type="project" value="UniProtKB-EC"/>
</dbReference>
<comment type="catalytic activity">
    <reaction evidence="1">
        <text>3'-dephospho-CoA + ATP = 2'-(5''-triphospho-alpha-D-ribosyl)-3'-dephospho-CoA + adenine</text>
        <dbReference type="Rhea" id="RHEA:15117"/>
        <dbReference type="ChEBI" id="CHEBI:16708"/>
        <dbReference type="ChEBI" id="CHEBI:30616"/>
        <dbReference type="ChEBI" id="CHEBI:57328"/>
        <dbReference type="ChEBI" id="CHEBI:61378"/>
        <dbReference type="EC" id="2.4.2.52"/>
    </reaction>
</comment>
<evidence type="ECO:0000256" key="4">
    <source>
        <dbReference type="ARBA" id="ARBA00022741"/>
    </source>
</evidence>
<evidence type="ECO:0000256" key="3">
    <source>
        <dbReference type="ARBA" id="ARBA00022679"/>
    </source>
</evidence>
<accession>A0ABV9EF65</accession>
<dbReference type="Gene3D" id="1.10.4200.10">
    <property type="entry name" value="Triphosphoribosyl-dephospho-CoA protein"/>
    <property type="match status" value="2"/>
</dbReference>
<dbReference type="GO" id="GO:0016757">
    <property type="term" value="F:glycosyltransferase activity"/>
    <property type="evidence" value="ECO:0007669"/>
    <property type="project" value="UniProtKB-KW"/>
</dbReference>
<reference evidence="8" key="1">
    <citation type="journal article" date="2019" name="Int. J. Syst. Evol. Microbiol.">
        <title>The Global Catalogue of Microorganisms (GCM) 10K type strain sequencing project: providing services to taxonomists for standard genome sequencing and annotation.</title>
        <authorList>
            <consortium name="The Broad Institute Genomics Platform"/>
            <consortium name="The Broad Institute Genome Sequencing Center for Infectious Disease"/>
            <person name="Wu L."/>
            <person name="Ma J."/>
        </authorList>
    </citation>
    <scope>NUCLEOTIDE SEQUENCE [LARGE SCALE GENOMIC DNA]</scope>
    <source>
        <strain evidence="8">CCUG 49560</strain>
    </source>
</reference>
<dbReference type="EMBL" id="JBHSFN010000009">
    <property type="protein sequence ID" value="MFC4587590.1"/>
    <property type="molecule type" value="Genomic_DNA"/>
</dbReference>
<feature type="region of interest" description="Disordered" evidence="6">
    <location>
        <begin position="322"/>
        <end position="355"/>
    </location>
</feature>
<proteinExistence type="inferred from homology"/>
<dbReference type="PANTHER" id="PTHR30201:SF2">
    <property type="entry name" value="2-(5''-TRIPHOSPHORIBOSYL)-3'-DEPHOSPHOCOENZYME-A SYNTHASE"/>
    <property type="match status" value="1"/>
</dbReference>
<keyword evidence="5" id="KW-0067">ATP-binding</keyword>
<keyword evidence="8" id="KW-1185">Reference proteome</keyword>
<keyword evidence="7" id="KW-0328">Glycosyltransferase</keyword>
<evidence type="ECO:0000256" key="5">
    <source>
        <dbReference type="ARBA" id="ARBA00022840"/>
    </source>
</evidence>
<comment type="caution">
    <text evidence="7">The sequence shown here is derived from an EMBL/GenBank/DDBJ whole genome shotgun (WGS) entry which is preliminary data.</text>
</comment>
<dbReference type="NCBIfam" id="NF002315">
    <property type="entry name" value="PRK01237.1"/>
    <property type="match status" value="1"/>
</dbReference>
<dbReference type="EC" id="2.4.2.52" evidence="2"/>
<evidence type="ECO:0000256" key="2">
    <source>
        <dbReference type="ARBA" id="ARBA00012074"/>
    </source>
</evidence>
<dbReference type="InterPro" id="IPR017555">
    <property type="entry name" value="TriPribosyl-deP-CoA_syn"/>
</dbReference>
<protein>
    <recommendedName>
        <fullName evidence="2">triphosphoribosyl-dephospho-CoA synthase</fullName>
        <ecNumber evidence="2">2.4.2.52</ecNumber>
    </recommendedName>
</protein>
<dbReference type="Proteomes" id="UP001595891">
    <property type="component" value="Unassembled WGS sequence"/>
</dbReference>
<dbReference type="InterPro" id="IPR002736">
    <property type="entry name" value="CitG"/>
</dbReference>
<organism evidence="7 8">
    <name type="scientific">Sphaerisporangium corydalis</name>
    <dbReference type="NCBI Taxonomy" id="1441875"/>
    <lineage>
        <taxon>Bacteria</taxon>
        <taxon>Bacillati</taxon>
        <taxon>Actinomycetota</taxon>
        <taxon>Actinomycetes</taxon>
        <taxon>Streptosporangiales</taxon>
        <taxon>Streptosporangiaceae</taxon>
        <taxon>Sphaerisporangium</taxon>
    </lineage>
</organism>
<evidence type="ECO:0000313" key="7">
    <source>
        <dbReference type="EMBL" id="MFC4587590.1"/>
    </source>
</evidence>
<dbReference type="RefSeq" id="WP_262840529.1">
    <property type="nucleotide sequence ID" value="NZ_JANZYP010000001.1"/>
</dbReference>
<evidence type="ECO:0000256" key="6">
    <source>
        <dbReference type="SAM" id="MobiDB-lite"/>
    </source>
</evidence>
<keyword evidence="4" id="KW-0547">Nucleotide-binding</keyword>
<sequence>MTVIGDRPVARSRASRPSPAVLAGLAVRALRQEAWLTPKPGLTDRRGPGAHHDMNLPLLLASAESLRPTFRSAAATAARTNTDAALRELREELGRLGRAGEVAMLRTTRGVNTHRGALWALGLLVAAAVGAGDEREAACRAAGLAALPDRYLPGGRVSHGERARRRYGARGAGGEAEAGFPHVIEVALPRLRRARAAGRTEEVARLDALLEVMSLLDDTCVLHRGGPEGLRVVRSGAERVLAEGGAGTAPGRAALAELDGQCTARRLSPGGSADLLAAALFLDMVPWPETDSRTEGPETVPRTAGLVPWPYPAPWTGGPYCAPWTGGPDPVPRTGGPETDSRTGGGRIPFPGPEA</sequence>
<evidence type="ECO:0000256" key="1">
    <source>
        <dbReference type="ARBA" id="ARBA00001210"/>
    </source>
</evidence>